<evidence type="ECO:0000256" key="8">
    <source>
        <dbReference type="SAM" id="Phobius"/>
    </source>
</evidence>
<accession>T1G0K6</accession>
<dbReference type="STRING" id="6412.T1G0K6"/>
<evidence type="ECO:0000256" key="7">
    <source>
        <dbReference type="ARBA" id="ARBA00068998"/>
    </source>
</evidence>
<keyword evidence="11" id="KW-1185">Reference proteome</keyword>
<dbReference type="AlphaFoldDB" id="T1G0K6"/>
<dbReference type="RefSeq" id="XP_009010389.1">
    <property type="nucleotide sequence ID" value="XM_009012141.1"/>
</dbReference>
<dbReference type="InterPro" id="IPR007533">
    <property type="entry name" value="Cyt_c_oxidase_assmbl_CtaG"/>
</dbReference>
<dbReference type="GO" id="GO:0005743">
    <property type="term" value="C:mitochondrial inner membrane"/>
    <property type="evidence" value="ECO:0000318"/>
    <property type="project" value="GO_Central"/>
</dbReference>
<dbReference type="InterPro" id="IPR023471">
    <property type="entry name" value="CtaG/Cox11_dom_sf"/>
</dbReference>
<proteinExistence type="predicted"/>
<name>T1G0K6_HELRO</name>
<dbReference type="SUPFAM" id="SSF110111">
    <property type="entry name" value="Ctag/Cox11"/>
    <property type="match status" value="1"/>
</dbReference>
<evidence type="ECO:0000313" key="10">
    <source>
        <dbReference type="EnsemblMetazoa" id="HelroP71383"/>
    </source>
</evidence>
<evidence type="ECO:0000256" key="5">
    <source>
        <dbReference type="ARBA" id="ARBA00023136"/>
    </source>
</evidence>
<evidence type="ECO:0000256" key="6">
    <source>
        <dbReference type="ARBA" id="ARBA00063165"/>
    </source>
</evidence>
<dbReference type="FunCoup" id="T1G0K6">
    <property type="interactions" value="1053"/>
</dbReference>
<reference evidence="10" key="3">
    <citation type="submission" date="2015-06" db="UniProtKB">
        <authorList>
            <consortium name="EnsemblMetazoa"/>
        </authorList>
    </citation>
    <scope>IDENTIFICATION</scope>
</reference>
<dbReference type="eggNOG" id="KOG2540">
    <property type="taxonomic scope" value="Eukaryota"/>
</dbReference>
<reference evidence="11" key="1">
    <citation type="submission" date="2012-12" db="EMBL/GenBank/DDBJ databases">
        <authorList>
            <person name="Hellsten U."/>
            <person name="Grimwood J."/>
            <person name="Chapman J.A."/>
            <person name="Shapiro H."/>
            <person name="Aerts A."/>
            <person name="Otillar R.P."/>
            <person name="Terry A.Y."/>
            <person name="Boore J.L."/>
            <person name="Simakov O."/>
            <person name="Marletaz F."/>
            <person name="Cho S.-J."/>
            <person name="Edsinger-Gonzales E."/>
            <person name="Havlak P."/>
            <person name="Kuo D.-H."/>
            <person name="Larsson T."/>
            <person name="Lv J."/>
            <person name="Arendt D."/>
            <person name="Savage R."/>
            <person name="Osoegawa K."/>
            <person name="de Jong P."/>
            <person name="Lindberg D.R."/>
            <person name="Seaver E.C."/>
            <person name="Weisblat D.A."/>
            <person name="Putnam N.H."/>
            <person name="Grigoriev I.V."/>
            <person name="Rokhsar D.S."/>
        </authorList>
    </citation>
    <scope>NUCLEOTIDE SEQUENCE</scope>
</reference>
<evidence type="ECO:0000256" key="3">
    <source>
        <dbReference type="ARBA" id="ARBA00022692"/>
    </source>
</evidence>
<dbReference type="KEGG" id="hro:HELRODRAFT_71383"/>
<dbReference type="PANTHER" id="PTHR21320">
    <property type="entry name" value="CYTOCHROME C OXIDASE ASSEMBLY PROTEIN COX11-RELATED"/>
    <property type="match status" value="1"/>
</dbReference>
<dbReference type="CTD" id="20214604"/>
<dbReference type="PANTHER" id="PTHR21320:SF3">
    <property type="entry name" value="CYTOCHROME C OXIDASE ASSEMBLY PROTEIN COX11, MITOCHONDRIAL-RELATED"/>
    <property type="match status" value="1"/>
</dbReference>
<dbReference type="GeneID" id="20214604"/>
<gene>
    <name evidence="10" type="primary">20214604</name>
    <name evidence="9" type="ORF">HELRODRAFT_71383</name>
</gene>
<dbReference type="EMBL" id="KB095812">
    <property type="protein sequence ID" value="ESO11901.1"/>
    <property type="molecule type" value="Genomic_DNA"/>
</dbReference>
<dbReference type="InParanoid" id="T1G0K6"/>
<feature type="transmembrane region" description="Helical" evidence="8">
    <location>
        <begin position="62"/>
        <end position="80"/>
    </location>
</feature>
<keyword evidence="4 8" id="KW-1133">Transmembrane helix</keyword>
<keyword evidence="5 8" id="KW-0472">Membrane</keyword>
<dbReference type="Proteomes" id="UP000015101">
    <property type="component" value="Unassembled WGS sequence"/>
</dbReference>
<reference evidence="9 11" key="2">
    <citation type="journal article" date="2013" name="Nature">
        <title>Insights into bilaterian evolution from three spiralian genomes.</title>
        <authorList>
            <person name="Simakov O."/>
            <person name="Marletaz F."/>
            <person name="Cho S.J."/>
            <person name="Edsinger-Gonzales E."/>
            <person name="Havlak P."/>
            <person name="Hellsten U."/>
            <person name="Kuo D.H."/>
            <person name="Larsson T."/>
            <person name="Lv J."/>
            <person name="Arendt D."/>
            <person name="Savage R."/>
            <person name="Osoegawa K."/>
            <person name="de Jong P."/>
            <person name="Grimwood J."/>
            <person name="Chapman J.A."/>
            <person name="Shapiro H."/>
            <person name="Aerts A."/>
            <person name="Otillar R.P."/>
            <person name="Terry A.Y."/>
            <person name="Boore J.L."/>
            <person name="Grigoriev I.V."/>
            <person name="Lindberg D.R."/>
            <person name="Seaver E.C."/>
            <person name="Weisblat D.A."/>
            <person name="Putnam N.H."/>
            <person name="Rokhsar D.S."/>
        </authorList>
    </citation>
    <scope>NUCLEOTIDE SEQUENCE</scope>
</reference>
<evidence type="ECO:0000256" key="2">
    <source>
        <dbReference type="ARBA" id="ARBA00004243"/>
    </source>
</evidence>
<evidence type="ECO:0000256" key="1">
    <source>
        <dbReference type="ARBA" id="ARBA00004007"/>
    </source>
</evidence>
<dbReference type="Pfam" id="PF04442">
    <property type="entry name" value="CtaG_Cox11"/>
    <property type="match status" value="1"/>
</dbReference>
<dbReference type="OrthoDB" id="1704689at2759"/>
<dbReference type="GO" id="GO:0005507">
    <property type="term" value="F:copper ion binding"/>
    <property type="evidence" value="ECO:0007669"/>
    <property type="project" value="InterPro"/>
</dbReference>
<sequence>MQQKSRSLFNFSGLTNSNPPCCNSSLLKQFTICGLIKKSDEKHFSSNFKGTPLHERKFRSSVLYFIAAGVFMIGATYAGVPLYRVFCQRTGLGGEVRREKDTEKLQIMKPVTDRVIKVRFNADVSSSMQWNFKPQQAEIGVLAGETALAFYRAKNPTDKAIIGISTYNVVPFEAGPYFNKIQCFCFEEQRLGPHEEVFHFFA</sequence>
<evidence type="ECO:0000256" key="4">
    <source>
        <dbReference type="ARBA" id="ARBA00022989"/>
    </source>
</evidence>
<dbReference type="HOGENOM" id="CLU_045000_1_3_1"/>
<comment type="function">
    <text evidence="1">Exerts its effect at some terminal stage of cytochrome c oxidase synthesis, probably by being involved in the insertion of the copper B into subunit I.</text>
</comment>
<evidence type="ECO:0000313" key="9">
    <source>
        <dbReference type="EMBL" id="ESO11901.1"/>
    </source>
</evidence>
<comment type="subcellular location">
    <subcellularLocation>
        <location evidence="2">Mitochondrion inner membrane</location>
        <topology evidence="2">Single-pass membrane protein</topology>
        <orientation evidence="2">Intermembrane side</orientation>
    </subcellularLocation>
</comment>
<dbReference type="Gene3D" id="2.60.370.10">
    <property type="entry name" value="Ctag/Cox11"/>
    <property type="match status" value="1"/>
</dbReference>
<protein>
    <recommendedName>
        <fullName evidence="7">Cytochrome c oxidase assembly protein COX11, mitochondrial</fullName>
    </recommendedName>
</protein>
<comment type="subunit">
    <text evidence="6">Interacts with CNNM4/ACDP4. Interacts with RANBP2.</text>
</comment>
<dbReference type="EnsemblMetazoa" id="HelroT71383">
    <property type="protein sequence ID" value="HelroP71383"/>
    <property type="gene ID" value="HelroG71383"/>
</dbReference>
<evidence type="ECO:0000313" key="11">
    <source>
        <dbReference type="Proteomes" id="UP000015101"/>
    </source>
</evidence>
<keyword evidence="3 8" id="KW-0812">Transmembrane</keyword>
<dbReference type="FunFam" id="2.60.370.10:FF:000001">
    <property type="entry name" value="COX11 cytochrome c oxidase assembly homolog"/>
    <property type="match status" value="1"/>
</dbReference>
<dbReference type="EMBL" id="AMQM01002620">
    <property type="status" value="NOT_ANNOTATED_CDS"/>
    <property type="molecule type" value="Genomic_DNA"/>
</dbReference>
<organism evidence="10 11">
    <name type="scientific">Helobdella robusta</name>
    <name type="common">Californian leech</name>
    <dbReference type="NCBI Taxonomy" id="6412"/>
    <lineage>
        <taxon>Eukaryota</taxon>
        <taxon>Metazoa</taxon>
        <taxon>Spiralia</taxon>
        <taxon>Lophotrochozoa</taxon>
        <taxon>Annelida</taxon>
        <taxon>Clitellata</taxon>
        <taxon>Hirudinea</taxon>
        <taxon>Rhynchobdellida</taxon>
        <taxon>Glossiphoniidae</taxon>
        <taxon>Helobdella</taxon>
    </lineage>
</organism>